<proteinExistence type="predicted"/>
<evidence type="ECO:0000313" key="1">
    <source>
        <dbReference type="EMBL" id="KAG5291043.1"/>
    </source>
</evidence>
<accession>A0A8H7YKB8</accession>
<dbReference type="VEuPathDB" id="FungiDB:I7I52_08244"/>
<name>A0A8H7YKB8_AJECA</name>
<protein>
    <submittedName>
        <fullName evidence="1">Uncharacterized protein</fullName>
    </submittedName>
</protein>
<gene>
    <name evidence="1" type="ORF">I7I52_08244</name>
</gene>
<organism evidence="1 2">
    <name type="scientific">Ajellomyces capsulatus</name>
    <name type="common">Darling's disease fungus</name>
    <name type="synonym">Histoplasma capsulatum</name>
    <dbReference type="NCBI Taxonomy" id="5037"/>
    <lineage>
        <taxon>Eukaryota</taxon>
        <taxon>Fungi</taxon>
        <taxon>Dikarya</taxon>
        <taxon>Ascomycota</taxon>
        <taxon>Pezizomycotina</taxon>
        <taxon>Eurotiomycetes</taxon>
        <taxon>Eurotiomycetidae</taxon>
        <taxon>Onygenales</taxon>
        <taxon>Ajellomycetaceae</taxon>
        <taxon>Histoplasma</taxon>
    </lineage>
</organism>
<evidence type="ECO:0000313" key="2">
    <source>
        <dbReference type="Proteomes" id="UP000670092"/>
    </source>
</evidence>
<comment type="caution">
    <text evidence="1">The sequence shown here is derived from an EMBL/GenBank/DDBJ whole genome shotgun (WGS) entry which is preliminary data.</text>
</comment>
<dbReference type="EMBL" id="JAEVHI010000005">
    <property type="protein sequence ID" value="KAG5291043.1"/>
    <property type="molecule type" value="Genomic_DNA"/>
</dbReference>
<sequence length="62" mass="6686">MICLTGPARAACGPISKNATSLTLSRIPFTADLKRTGDSRFLCQYFAPKIISSCRPVPVTLE</sequence>
<dbReference type="Proteomes" id="UP000670092">
    <property type="component" value="Unassembled WGS sequence"/>
</dbReference>
<dbReference type="AlphaFoldDB" id="A0A8H7YKB8"/>
<reference evidence="1 2" key="1">
    <citation type="submission" date="2021-01" db="EMBL/GenBank/DDBJ databases">
        <title>Chromosome-level genome assembly of a human fungal pathogen reveals clustering of transcriptionally co-regulated genes.</title>
        <authorList>
            <person name="Voorhies M."/>
            <person name="Cohen S."/>
            <person name="Shea T.P."/>
            <person name="Petrus S."/>
            <person name="Munoz J.F."/>
            <person name="Poplawski S."/>
            <person name="Goldman W.E."/>
            <person name="Michael T."/>
            <person name="Cuomo C.A."/>
            <person name="Sil A."/>
            <person name="Beyhan S."/>
        </authorList>
    </citation>
    <scope>NUCLEOTIDE SEQUENCE [LARGE SCALE GENOMIC DNA]</scope>
    <source>
        <strain evidence="1 2">G184AR</strain>
    </source>
</reference>